<keyword evidence="3" id="KW-1185">Reference proteome</keyword>
<sequence length="419" mass="44756">MNRHDQLRTAECGAIAAASPTASARRGLTLIELLVTIVIMVTVLAGALPLLSPNNNSRKIREASRQLTTLLSQAQAQAARDGRPVGVAFRETGTSSPFSGMALEAYMIAQPPAFTGFSEFSRVSVNKPRSNDKLTYGEPTTDNANGNGGTMFDARYRGAGVWELAFTLYGAEDPIPPRMVRNGDVVNAGGNYFLIVDDGGGTEGAHQVDQATGYVMPTNFLLAIWLNQNGQQLAPGALKPFSFARLPVNTSEQPLQFPRGIGIDLEASGATGVGASMPMDFDSGGATTVGIMFSPNGSIEAVYRDGVRREGAEQIFLLLGLFENGNNGSQDPNDYDFSAGASISNDELTQRRTRINWLSADSRWVTINRAGRIITADNNISFDPRLSPYIDDTAPAAQRAKQIGDARQAAKNMTAATGR</sequence>
<keyword evidence="1" id="KW-0472">Membrane</keyword>
<name>A0A5K7X6M2_9BACT</name>
<keyword evidence="1" id="KW-0812">Transmembrane</keyword>
<evidence type="ECO:0000313" key="2">
    <source>
        <dbReference type="EMBL" id="BBO32188.1"/>
    </source>
</evidence>
<dbReference type="AlphaFoldDB" id="A0A5K7X6M2"/>
<keyword evidence="1" id="KW-1133">Transmembrane helix</keyword>
<dbReference type="NCBIfam" id="TIGR02532">
    <property type="entry name" value="IV_pilin_GFxxxE"/>
    <property type="match status" value="1"/>
</dbReference>
<dbReference type="InterPro" id="IPR012902">
    <property type="entry name" value="N_methyl_site"/>
</dbReference>
<dbReference type="SUPFAM" id="SSF54523">
    <property type="entry name" value="Pili subunits"/>
    <property type="match status" value="1"/>
</dbReference>
<dbReference type="RefSeq" id="WP_152098196.1">
    <property type="nucleotide sequence ID" value="NZ_AP021861.1"/>
</dbReference>
<evidence type="ECO:0008006" key="4">
    <source>
        <dbReference type="Google" id="ProtNLM"/>
    </source>
</evidence>
<dbReference type="EMBL" id="AP021861">
    <property type="protein sequence ID" value="BBO32188.1"/>
    <property type="molecule type" value="Genomic_DNA"/>
</dbReference>
<organism evidence="2 3">
    <name type="scientific">Lacipirellula parvula</name>
    <dbReference type="NCBI Taxonomy" id="2650471"/>
    <lineage>
        <taxon>Bacteria</taxon>
        <taxon>Pseudomonadati</taxon>
        <taxon>Planctomycetota</taxon>
        <taxon>Planctomycetia</taxon>
        <taxon>Pirellulales</taxon>
        <taxon>Lacipirellulaceae</taxon>
        <taxon>Lacipirellula</taxon>
    </lineage>
</organism>
<dbReference type="Proteomes" id="UP000326837">
    <property type="component" value="Chromosome"/>
</dbReference>
<evidence type="ECO:0000313" key="3">
    <source>
        <dbReference type="Proteomes" id="UP000326837"/>
    </source>
</evidence>
<gene>
    <name evidence="2" type="ORF">PLANPX_1800</name>
</gene>
<dbReference type="InterPro" id="IPR045584">
    <property type="entry name" value="Pilin-like"/>
</dbReference>
<protein>
    <recommendedName>
        <fullName evidence="4">General secretion pathway GspH domain-containing protein</fullName>
    </recommendedName>
</protein>
<dbReference type="PROSITE" id="PS00409">
    <property type="entry name" value="PROKAR_NTER_METHYL"/>
    <property type="match status" value="1"/>
</dbReference>
<feature type="transmembrane region" description="Helical" evidence="1">
    <location>
        <begin position="30"/>
        <end position="51"/>
    </location>
</feature>
<dbReference type="Pfam" id="PF07963">
    <property type="entry name" value="N_methyl"/>
    <property type="match status" value="1"/>
</dbReference>
<proteinExistence type="predicted"/>
<evidence type="ECO:0000256" key="1">
    <source>
        <dbReference type="SAM" id="Phobius"/>
    </source>
</evidence>
<accession>A0A5K7X6M2</accession>
<dbReference type="KEGG" id="lpav:PLANPX_1800"/>
<reference evidence="3" key="1">
    <citation type="submission" date="2019-10" db="EMBL/GenBank/DDBJ databases">
        <title>Lacipirellula parvula gen. nov., sp. nov., representing a lineage of planctomycetes widespread in freshwater anoxic habitats, and description of the family Lacipirellulaceae.</title>
        <authorList>
            <person name="Dedysh S.N."/>
            <person name="Kulichevskaya I.S."/>
            <person name="Beletsky A.V."/>
            <person name="Rakitin A.L."/>
            <person name="Mardanov A.V."/>
            <person name="Ivanova A.A."/>
            <person name="Saltykova V.X."/>
            <person name="Rijpstra W.I.C."/>
            <person name="Sinninghe Damste J.S."/>
            <person name="Ravin N.V."/>
        </authorList>
    </citation>
    <scope>NUCLEOTIDE SEQUENCE [LARGE SCALE GENOMIC DNA]</scope>
    <source>
        <strain evidence="3">PX69</strain>
    </source>
</reference>